<dbReference type="OrthoDB" id="3251721at2759"/>
<sequence>MTSRIILKNKKTLNLLERFPRSNRNYLPANNQCKAIVVWSSNLGSTVNYPQFTSIVRHMVNIPTNLRSMLGGLLISDAWLEINKLGNTRFFFKQSMAHSAFVFFVFNRLSHFCSSYPSITTTSIKGYKFKGICLNTRAYPCLTEFYNMFYVKGVKIVPLDLYEMVDFEFLAYWIMSDGSKAGNALYLQTQSFTVKECAFIISILIHKFNLECSIHMQRKQPTIYISAKSMKKIRANLLPFFQPSMVYKLNI</sequence>
<keyword evidence="4" id="KW-1185">Reference proteome</keyword>
<evidence type="ECO:0000259" key="2">
    <source>
        <dbReference type="Pfam" id="PF03161"/>
    </source>
</evidence>
<reference evidence="3 4" key="1">
    <citation type="submission" date="2017-04" db="EMBL/GenBank/DDBJ databases">
        <title>Genome Sequence of the Model Brown-Rot Fungus Postia placenta SB12.</title>
        <authorList>
            <consortium name="DOE Joint Genome Institute"/>
            <person name="Gaskell J."/>
            <person name="Kersten P."/>
            <person name="Larrondo L.F."/>
            <person name="Canessa P."/>
            <person name="Martinez D."/>
            <person name="Hibbett D."/>
            <person name="Schmoll M."/>
            <person name="Kubicek C.P."/>
            <person name="Martinez A.T."/>
            <person name="Yadav J."/>
            <person name="Master E."/>
            <person name="Magnuson J.K."/>
            <person name="James T."/>
            <person name="Yaver D."/>
            <person name="Berka R."/>
            <person name="Labutti K."/>
            <person name="Lipzen A."/>
            <person name="Aerts A."/>
            <person name="Barry K."/>
            <person name="Henrissat B."/>
            <person name="Blanchette R."/>
            <person name="Grigoriev I."/>
            <person name="Cullen D."/>
        </authorList>
    </citation>
    <scope>NUCLEOTIDE SEQUENCE [LARGE SCALE GENOMIC DNA]</scope>
    <source>
        <strain evidence="3 4">MAD-698-R-SB12</strain>
    </source>
</reference>
<dbReference type="AlphaFoldDB" id="A0A1X6MI99"/>
<dbReference type="Gene3D" id="3.10.28.10">
    <property type="entry name" value="Homing endonucleases"/>
    <property type="match status" value="2"/>
</dbReference>
<dbReference type="InterPro" id="IPR004860">
    <property type="entry name" value="LAGLIDADG_dom"/>
</dbReference>
<dbReference type="STRING" id="670580.A0A1X6MI99"/>
<dbReference type="EMBL" id="KZ110617">
    <property type="protein sequence ID" value="OSX56141.1"/>
    <property type="molecule type" value="Genomic_DNA"/>
</dbReference>
<organism evidence="3 4">
    <name type="scientific">Postia placenta MAD-698-R-SB12</name>
    <dbReference type="NCBI Taxonomy" id="670580"/>
    <lineage>
        <taxon>Eukaryota</taxon>
        <taxon>Fungi</taxon>
        <taxon>Dikarya</taxon>
        <taxon>Basidiomycota</taxon>
        <taxon>Agaricomycotina</taxon>
        <taxon>Agaricomycetes</taxon>
        <taxon>Polyporales</taxon>
        <taxon>Adustoporiaceae</taxon>
        <taxon>Rhodonia</taxon>
    </lineage>
</organism>
<accession>A0A1X6MI99</accession>
<proteinExistence type="predicted"/>
<dbReference type="RefSeq" id="XP_024332935.1">
    <property type="nucleotide sequence ID" value="XM_024487614.1"/>
</dbReference>
<feature type="domain" description="Homing endonuclease LAGLIDADG" evidence="2">
    <location>
        <begin position="67"/>
        <end position="232"/>
    </location>
</feature>
<dbReference type="GeneID" id="36332563"/>
<gene>
    <name evidence="3" type="ORF">POSPLADRAFT_1160894</name>
</gene>
<evidence type="ECO:0000313" key="3">
    <source>
        <dbReference type="EMBL" id="OSX56141.1"/>
    </source>
</evidence>
<protein>
    <recommendedName>
        <fullName evidence="2">Homing endonuclease LAGLIDADG domain-containing protein</fullName>
    </recommendedName>
</protein>
<dbReference type="Proteomes" id="UP000194127">
    <property type="component" value="Unassembled WGS sequence"/>
</dbReference>
<dbReference type="GO" id="GO:0004519">
    <property type="term" value="F:endonuclease activity"/>
    <property type="evidence" value="ECO:0007669"/>
    <property type="project" value="InterPro"/>
</dbReference>
<evidence type="ECO:0000256" key="1">
    <source>
        <dbReference type="ARBA" id="ARBA00002670"/>
    </source>
</evidence>
<name>A0A1X6MI99_9APHY</name>
<evidence type="ECO:0000313" key="4">
    <source>
        <dbReference type="Proteomes" id="UP000194127"/>
    </source>
</evidence>
<dbReference type="InterPro" id="IPR027434">
    <property type="entry name" value="Homing_endonucl"/>
</dbReference>
<comment type="function">
    <text evidence="1">Mitochondrial DNA endonuclease involved in intron homing.</text>
</comment>
<dbReference type="SUPFAM" id="SSF55608">
    <property type="entry name" value="Homing endonucleases"/>
    <property type="match status" value="1"/>
</dbReference>
<dbReference type="Pfam" id="PF03161">
    <property type="entry name" value="LAGLIDADG_2"/>
    <property type="match status" value="1"/>
</dbReference>